<accession>A0A5K7XJI2</accession>
<sequence length="52" mass="5545">MLTLSPGGCHRSAGANRPQTLAATLTTQATYDSFDSSAKLLRTARPLSWILP</sequence>
<dbReference type="KEGG" id="lpav:PLANPX_6157"/>
<dbReference type="EMBL" id="AP021861">
    <property type="protein sequence ID" value="BBO36545.1"/>
    <property type="molecule type" value="Genomic_DNA"/>
</dbReference>
<name>A0A5K7XJI2_9BACT</name>
<organism evidence="1 2">
    <name type="scientific">Lacipirellula parvula</name>
    <dbReference type="NCBI Taxonomy" id="2650471"/>
    <lineage>
        <taxon>Bacteria</taxon>
        <taxon>Pseudomonadati</taxon>
        <taxon>Planctomycetota</taxon>
        <taxon>Planctomycetia</taxon>
        <taxon>Pirellulales</taxon>
        <taxon>Lacipirellulaceae</taxon>
        <taxon>Lacipirellula</taxon>
    </lineage>
</organism>
<proteinExistence type="predicted"/>
<gene>
    <name evidence="1" type="ORF">PLANPX_6157</name>
</gene>
<keyword evidence="2" id="KW-1185">Reference proteome</keyword>
<protein>
    <submittedName>
        <fullName evidence="1">Uncharacterized protein</fullName>
    </submittedName>
</protein>
<reference evidence="2" key="1">
    <citation type="submission" date="2019-10" db="EMBL/GenBank/DDBJ databases">
        <title>Lacipirellula parvula gen. nov., sp. nov., representing a lineage of planctomycetes widespread in freshwater anoxic habitats, and description of the family Lacipirellulaceae.</title>
        <authorList>
            <person name="Dedysh S.N."/>
            <person name="Kulichevskaya I.S."/>
            <person name="Beletsky A.V."/>
            <person name="Rakitin A.L."/>
            <person name="Mardanov A.V."/>
            <person name="Ivanova A.A."/>
            <person name="Saltykova V.X."/>
            <person name="Rijpstra W.I.C."/>
            <person name="Sinninghe Damste J.S."/>
            <person name="Ravin N.V."/>
        </authorList>
    </citation>
    <scope>NUCLEOTIDE SEQUENCE [LARGE SCALE GENOMIC DNA]</scope>
    <source>
        <strain evidence="2">PX69</strain>
    </source>
</reference>
<evidence type="ECO:0000313" key="2">
    <source>
        <dbReference type="Proteomes" id="UP000326837"/>
    </source>
</evidence>
<evidence type="ECO:0000313" key="1">
    <source>
        <dbReference type="EMBL" id="BBO36545.1"/>
    </source>
</evidence>
<dbReference type="Proteomes" id="UP000326837">
    <property type="component" value="Chromosome"/>
</dbReference>
<dbReference type="AlphaFoldDB" id="A0A5K7XJI2"/>